<comment type="subcellular location">
    <subcellularLocation>
        <location evidence="3">Membrane</location>
        <topology evidence="3">Single-pass type II membrane protein</topology>
    </subcellularLocation>
</comment>
<reference evidence="4" key="1">
    <citation type="submission" date="2023-02" db="EMBL/GenBank/DDBJ databases">
        <title>Genome of toxic invasive species Heracleum sosnowskyi carries increased number of genes despite the absence of recent whole-genome duplications.</title>
        <authorList>
            <person name="Schelkunov M."/>
            <person name="Shtratnikova V."/>
            <person name="Makarenko M."/>
            <person name="Klepikova A."/>
            <person name="Omelchenko D."/>
            <person name="Novikova G."/>
            <person name="Obukhova E."/>
            <person name="Bogdanov V."/>
            <person name="Penin A."/>
            <person name="Logacheva M."/>
        </authorList>
    </citation>
    <scope>NUCLEOTIDE SEQUENCE</scope>
    <source>
        <strain evidence="4">Hsosn_3</strain>
        <tissue evidence="4">Leaf</tissue>
    </source>
</reference>
<dbReference type="EMBL" id="JAUIZM010000005">
    <property type="protein sequence ID" value="KAK1383883.1"/>
    <property type="molecule type" value="Genomic_DNA"/>
</dbReference>
<keyword evidence="5" id="KW-1185">Reference proteome</keyword>
<dbReference type="InterPro" id="IPR027408">
    <property type="entry name" value="PNPase/RNase_PH_dom_sf"/>
</dbReference>
<dbReference type="SUPFAM" id="SSF54211">
    <property type="entry name" value="Ribosomal protein S5 domain 2-like"/>
    <property type="match status" value="1"/>
</dbReference>
<dbReference type="GO" id="GO:0032259">
    <property type="term" value="P:methylation"/>
    <property type="evidence" value="ECO:0007669"/>
    <property type="project" value="UniProtKB-KW"/>
</dbReference>
<evidence type="ECO:0000256" key="1">
    <source>
        <dbReference type="ARBA" id="ARBA00022603"/>
    </source>
</evidence>
<dbReference type="Gene3D" id="3.30.230.70">
    <property type="entry name" value="GHMP Kinase, N-terminal domain"/>
    <property type="match status" value="1"/>
</dbReference>
<keyword evidence="3" id="KW-0735">Signal-anchor</keyword>
<dbReference type="InterPro" id="IPR020568">
    <property type="entry name" value="Ribosomal_Su5_D2-typ_SF"/>
</dbReference>
<evidence type="ECO:0000313" key="4">
    <source>
        <dbReference type="EMBL" id="KAK1383883.1"/>
    </source>
</evidence>
<dbReference type="InterPro" id="IPR004159">
    <property type="entry name" value="Put_SAM_MeTrfase"/>
</dbReference>
<dbReference type="Proteomes" id="UP001237642">
    <property type="component" value="Unassembled WGS sequence"/>
</dbReference>
<evidence type="ECO:0000256" key="3">
    <source>
        <dbReference type="RuleBase" id="RU366043"/>
    </source>
</evidence>
<sequence>MILIGKRSDGRTPDETHVINSQCGLLPRVHGSDLFTQGETQNRQSCGSGRCEEILSSGKNNCKRSASLEKAITIISSLTMVPAVGEIYRNCEIKSIAPYGAFVEIAPGREIFSDHPKRPGDEDPSPPYNMVRNVLDMNARFGGFKSALLEAGKSVWVMNVVPTTGPNYHPLILDRGFVGVLYDWHFVGYCRKCSEYFYKLVYEWKIV</sequence>
<comment type="caution">
    <text evidence="4">The sequence shown here is derived from an EMBL/GenBank/DDBJ whole genome shotgun (WGS) entry which is preliminary data.</text>
</comment>
<reference evidence="4" key="2">
    <citation type="submission" date="2023-05" db="EMBL/GenBank/DDBJ databases">
        <authorList>
            <person name="Schelkunov M.I."/>
        </authorList>
    </citation>
    <scope>NUCLEOTIDE SEQUENCE</scope>
    <source>
        <strain evidence="4">Hsosn_3</strain>
        <tissue evidence="4">Leaf</tissue>
    </source>
</reference>
<keyword evidence="2 3" id="KW-0325">Glycoprotein</keyword>
<dbReference type="EC" id="2.1.1.-" evidence="3"/>
<organism evidence="4 5">
    <name type="scientific">Heracleum sosnowskyi</name>
    <dbReference type="NCBI Taxonomy" id="360622"/>
    <lineage>
        <taxon>Eukaryota</taxon>
        <taxon>Viridiplantae</taxon>
        <taxon>Streptophyta</taxon>
        <taxon>Embryophyta</taxon>
        <taxon>Tracheophyta</taxon>
        <taxon>Spermatophyta</taxon>
        <taxon>Magnoliopsida</taxon>
        <taxon>eudicotyledons</taxon>
        <taxon>Gunneridae</taxon>
        <taxon>Pentapetalae</taxon>
        <taxon>asterids</taxon>
        <taxon>campanulids</taxon>
        <taxon>Apiales</taxon>
        <taxon>Apiaceae</taxon>
        <taxon>Apioideae</taxon>
        <taxon>apioid superclade</taxon>
        <taxon>Tordylieae</taxon>
        <taxon>Tordyliinae</taxon>
        <taxon>Heracleum</taxon>
    </lineage>
</organism>
<dbReference type="PANTHER" id="PTHR10108">
    <property type="entry name" value="SAM-DEPENDENT METHYLTRANSFERASE"/>
    <property type="match status" value="1"/>
</dbReference>
<dbReference type="GO" id="GO:0008168">
    <property type="term" value="F:methyltransferase activity"/>
    <property type="evidence" value="ECO:0007669"/>
    <property type="project" value="UniProtKB-UniRule"/>
</dbReference>
<name>A0AAD8MTZ3_9APIA</name>
<gene>
    <name evidence="4" type="ORF">POM88_021618</name>
</gene>
<comment type="similarity">
    <text evidence="3">Belongs to the methyltransferase superfamily.</text>
</comment>
<dbReference type="AlphaFoldDB" id="A0AAD8MTZ3"/>
<evidence type="ECO:0000256" key="2">
    <source>
        <dbReference type="ARBA" id="ARBA00023180"/>
    </source>
</evidence>
<accession>A0AAD8MTZ3</accession>
<protein>
    <recommendedName>
        <fullName evidence="3">Methyltransferase</fullName>
        <ecNumber evidence="3">2.1.1.-</ecNumber>
    </recommendedName>
</protein>
<dbReference type="PANTHER" id="PTHR10108:SF899">
    <property type="entry name" value="PECTIN METHYLTRANSFERASE QUA2-RELATED"/>
    <property type="match status" value="1"/>
</dbReference>
<keyword evidence="1 3" id="KW-0489">Methyltransferase</keyword>
<keyword evidence="3" id="KW-0812">Transmembrane</keyword>
<keyword evidence="3" id="KW-0808">Transferase</keyword>
<dbReference type="GO" id="GO:0016020">
    <property type="term" value="C:membrane"/>
    <property type="evidence" value="ECO:0007669"/>
    <property type="project" value="UniProtKB-SubCell"/>
</dbReference>
<evidence type="ECO:0000313" key="5">
    <source>
        <dbReference type="Proteomes" id="UP001237642"/>
    </source>
</evidence>
<dbReference type="GO" id="GO:0005737">
    <property type="term" value="C:cytoplasm"/>
    <property type="evidence" value="ECO:0007669"/>
    <property type="project" value="TreeGrafter"/>
</dbReference>
<proteinExistence type="inferred from homology"/>
<dbReference type="Pfam" id="PF03141">
    <property type="entry name" value="Methyltransf_29"/>
    <property type="match status" value="1"/>
</dbReference>